<accession>A0A2M9XG98</accession>
<dbReference type="SUPFAM" id="SSF53720">
    <property type="entry name" value="ALDH-like"/>
    <property type="match status" value="1"/>
</dbReference>
<evidence type="ECO:0000313" key="10">
    <source>
        <dbReference type="EMBL" id="PJZ26697.1"/>
    </source>
</evidence>
<dbReference type="PANTHER" id="PTHR43570">
    <property type="entry name" value="ALDEHYDE DEHYDROGENASE"/>
    <property type="match status" value="1"/>
</dbReference>
<dbReference type="Gene3D" id="3.40.309.10">
    <property type="entry name" value="Aldehyde Dehydrogenase, Chain A, domain 2"/>
    <property type="match status" value="1"/>
</dbReference>
<dbReference type="FunFam" id="3.40.605.10:FF:000004">
    <property type="entry name" value="Aldehyde dehydrogenase"/>
    <property type="match status" value="1"/>
</dbReference>
<feature type="active site" evidence="5">
    <location>
        <position position="271"/>
    </location>
</feature>
<dbReference type="InterPro" id="IPR016162">
    <property type="entry name" value="Ald_DH_N"/>
</dbReference>
<evidence type="ECO:0000256" key="4">
    <source>
        <dbReference type="PIRNR" id="PIRNR036492"/>
    </source>
</evidence>
<evidence type="ECO:0000256" key="7">
    <source>
        <dbReference type="RuleBase" id="RU003345"/>
    </source>
</evidence>
<dbReference type="Pfam" id="PF00171">
    <property type="entry name" value="Aldedh"/>
    <property type="match status" value="1"/>
</dbReference>
<dbReference type="EMBL" id="NPDN01000002">
    <property type="protein sequence ID" value="PJZ26697.1"/>
    <property type="molecule type" value="Genomic_DNA"/>
</dbReference>
<protein>
    <recommendedName>
        <fullName evidence="4">Aldehyde dehydrogenase</fullName>
    </recommendedName>
</protein>
<dbReference type="PIRSF" id="PIRSF036492">
    <property type="entry name" value="ALDH"/>
    <property type="match status" value="1"/>
</dbReference>
<dbReference type="InterPro" id="IPR016163">
    <property type="entry name" value="Ald_DH_C"/>
</dbReference>
<sequence length="495" mass="54298">MSSTATQPASSVSSASSGMASFPAANPKEMQRVFDVQKRHFHKVLKVSKAKDRVVLLKKLLAAVERLTPEIKQALQNDFRKAPHETDLTEVMPSIAELKDAIRHVKTWMKPERVKTPVSLFGARSSISYEPKGVTLIISPWNYPFYLAIAPLTAALAAGNTAIIKPSEFTPETSKLLTKLVKETFEEGEVAVFEGDHTVSTALMELPFDHIFFTGSTHVGKIVMAAAAKNLSTVTLELGGKSPAIIVPGANLKKAAQKLVWGKIMNAGQTCVAPDYLLLPEGQTEEFVKQAKAAVKSFYGDSPADIKNNKDFCRLVNQRNFQRVSGYIHEAVEKGGKVVMGGETDSSQNYIEPTLIANVPANARIMEDEIFGPVLPILTYKNLDEAVEKVLSKPKPLALYVFGSNNKHINKVLKETSSGGAAVNDVIVHLANPNLPFGGINHSGHGSYHGWYGFRTFSHEKSVFKQAPFSSIEMLYPPYTGFVDKMLQFTKKFFV</sequence>
<dbReference type="InterPro" id="IPR016161">
    <property type="entry name" value="Ald_DH/histidinol_DH"/>
</dbReference>
<dbReference type="InterPro" id="IPR015590">
    <property type="entry name" value="Aldehyde_DH_dom"/>
</dbReference>
<evidence type="ECO:0000256" key="8">
    <source>
        <dbReference type="SAM" id="MobiDB-lite"/>
    </source>
</evidence>
<comment type="caution">
    <text evidence="10">The sequence shown here is derived from an EMBL/GenBank/DDBJ whole genome shotgun (WGS) entry which is preliminary data.</text>
</comment>
<feature type="region of interest" description="Disordered" evidence="8">
    <location>
        <begin position="1"/>
        <end position="20"/>
    </location>
</feature>
<dbReference type="AlphaFoldDB" id="A0A2M9XG98"/>
<gene>
    <name evidence="10" type="ORF">CH357_04185</name>
</gene>
<dbReference type="InterPro" id="IPR029510">
    <property type="entry name" value="Ald_DH_CS_GLU"/>
</dbReference>
<feature type="active site" evidence="5 6">
    <location>
        <position position="237"/>
    </location>
</feature>
<dbReference type="GO" id="GO:0004029">
    <property type="term" value="F:aldehyde dehydrogenase (NAD+) activity"/>
    <property type="evidence" value="ECO:0007669"/>
    <property type="project" value="TreeGrafter"/>
</dbReference>
<name>A0A2M9XG98_9LEPT</name>
<proteinExistence type="inferred from homology"/>
<evidence type="ECO:0000259" key="9">
    <source>
        <dbReference type="Pfam" id="PF00171"/>
    </source>
</evidence>
<dbReference type="InterPro" id="IPR012394">
    <property type="entry name" value="Aldehyde_DH_NAD(P)"/>
</dbReference>
<dbReference type="PANTHER" id="PTHR43570:SF20">
    <property type="entry name" value="ALDEHYDE DEHYDROGENASE ALDX-RELATED"/>
    <property type="match status" value="1"/>
</dbReference>
<feature type="domain" description="Aldehyde dehydrogenase" evidence="9">
    <location>
        <begin position="17"/>
        <end position="463"/>
    </location>
</feature>
<dbReference type="Proteomes" id="UP000232196">
    <property type="component" value="Unassembled WGS sequence"/>
</dbReference>
<dbReference type="Gene3D" id="3.40.605.10">
    <property type="entry name" value="Aldehyde Dehydrogenase, Chain A, domain 1"/>
    <property type="match status" value="1"/>
</dbReference>
<evidence type="ECO:0000313" key="11">
    <source>
        <dbReference type="Proteomes" id="UP000232196"/>
    </source>
</evidence>
<dbReference type="PROSITE" id="PS00687">
    <property type="entry name" value="ALDEHYDE_DEHYDR_GLU"/>
    <property type="match status" value="1"/>
</dbReference>
<evidence type="ECO:0000256" key="3">
    <source>
        <dbReference type="ARBA" id="ARBA00023027"/>
    </source>
</evidence>
<keyword evidence="11" id="KW-1185">Reference proteome</keyword>
<comment type="similarity">
    <text evidence="1 4 7">Belongs to the aldehyde dehydrogenase family.</text>
</comment>
<reference evidence="10 11" key="1">
    <citation type="submission" date="2017-07" db="EMBL/GenBank/DDBJ databases">
        <title>Leptospira spp. isolated from tropical soils.</title>
        <authorList>
            <person name="Thibeaux R."/>
            <person name="Iraola G."/>
            <person name="Ferres I."/>
            <person name="Bierque E."/>
            <person name="Girault D."/>
            <person name="Soupe-Gilbert M.-E."/>
            <person name="Picardeau M."/>
            <person name="Goarant C."/>
        </authorList>
    </citation>
    <scope>NUCLEOTIDE SEQUENCE [LARGE SCALE GENOMIC DNA]</scope>
    <source>
        <strain evidence="10 11">MCA1-C-A1</strain>
    </source>
</reference>
<keyword evidence="3" id="KW-0520">NAD</keyword>
<dbReference type="CDD" id="cd07134">
    <property type="entry name" value="ALDH_AlkH-like"/>
    <property type="match status" value="1"/>
</dbReference>
<dbReference type="OrthoDB" id="9762913at2"/>
<evidence type="ECO:0000256" key="1">
    <source>
        <dbReference type="ARBA" id="ARBA00009986"/>
    </source>
</evidence>
<evidence type="ECO:0000256" key="6">
    <source>
        <dbReference type="PROSITE-ProRule" id="PRU10007"/>
    </source>
</evidence>
<dbReference type="GO" id="GO:0005737">
    <property type="term" value="C:cytoplasm"/>
    <property type="evidence" value="ECO:0007669"/>
    <property type="project" value="TreeGrafter"/>
</dbReference>
<dbReference type="FunFam" id="3.40.309.10:FF:000025">
    <property type="entry name" value="Aldehyde dehydrogenase"/>
    <property type="match status" value="1"/>
</dbReference>
<evidence type="ECO:0000256" key="2">
    <source>
        <dbReference type="ARBA" id="ARBA00023002"/>
    </source>
</evidence>
<dbReference type="GO" id="GO:0006081">
    <property type="term" value="P:aldehyde metabolic process"/>
    <property type="evidence" value="ECO:0007669"/>
    <property type="project" value="InterPro"/>
</dbReference>
<organism evidence="10 11">
    <name type="scientific">Leptospira hartskeerlii</name>
    <dbReference type="NCBI Taxonomy" id="2023177"/>
    <lineage>
        <taxon>Bacteria</taxon>
        <taxon>Pseudomonadati</taxon>
        <taxon>Spirochaetota</taxon>
        <taxon>Spirochaetia</taxon>
        <taxon>Leptospirales</taxon>
        <taxon>Leptospiraceae</taxon>
        <taxon>Leptospira</taxon>
    </lineage>
</organism>
<evidence type="ECO:0000256" key="5">
    <source>
        <dbReference type="PIRSR" id="PIRSR036492-1"/>
    </source>
</evidence>
<keyword evidence="2 4" id="KW-0560">Oxidoreductase</keyword>